<dbReference type="EMBL" id="CABITT030000005">
    <property type="protein sequence ID" value="VVB04722.1"/>
    <property type="molecule type" value="Genomic_DNA"/>
</dbReference>
<dbReference type="OrthoDB" id="1114099at2759"/>
<accession>A0A565BTL1</accession>
<comment type="caution">
    <text evidence="1">The sequence shown here is derived from an EMBL/GenBank/DDBJ whole genome shotgun (WGS) entry which is preliminary data.</text>
</comment>
<reference evidence="1" key="1">
    <citation type="submission" date="2019-07" db="EMBL/GenBank/DDBJ databases">
        <authorList>
            <person name="Dittberner H."/>
        </authorList>
    </citation>
    <scope>NUCLEOTIDE SEQUENCE [LARGE SCALE GENOMIC DNA]</scope>
</reference>
<dbReference type="AlphaFoldDB" id="A0A565BTL1"/>
<keyword evidence="2" id="KW-1185">Reference proteome</keyword>
<sequence>MRNKLRFNNVRESIPHVINRVCMDRTLWKEAANQQENKQRLNSECDYSMRACNPHSNCSLKCFVDASWTSSQDRAGVAWNLTKEEKQILQGYASLTTINSSLEAEAEALRMVVMEMRD</sequence>
<organism evidence="1 2">
    <name type="scientific">Arabis nemorensis</name>
    <dbReference type="NCBI Taxonomy" id="586526"/>
    <lineage>
        <taxon>Eukaryota</taxon>
        <taxon>Viridiplantae</taxon>
        <taxon>Streptophyta</taxon>
        <taxon>Embryophyta</taxon>
        <taxon>Tracheophyta</taxon>
        <taxon>Spermatophyta</taxon>
        <taxon>Magnoliopsida</taxon>
        <taxon>eudicotyledons</taxon>
        <taxon>Gunneridae</taxon>
        <taxon>Pentapetalae</taxon>
        <taxon>rosids</taxon>
        <taxon>malvids</taxon>
        <taxon>Brassicales</taxon>
        <taxon>Brassicaceae</taxon>
        <taxon>Arabideae</taxon>
        <taxon>Arabis</taxon>
    </lineage>
</organism>
<gene>
    <name evidence="1" type="ORF">ANE_LOCUS15166</name>
</gene>
<protein>
    <recommendedName>
        <fullName evidence="3">RNase H type-1 domain-containing protein</fullName>
    </recommendedName>
</protein>
<dbReference type="PANTHER" id="PTHR34146:SF3">
    <property type="entry name" value="POLYNUCLEOTIDYL TRANSFERASE, RIBONUCLEASE H-LIKE SUPERFAMILY PROTEIN"/>
    <property type="match status" value="1"/>
</dbReference>
<name>A0A565BTL1_9BRAS</name>
<evidence type="ECO:0000313" key="1">
    <source>
        <dbReference type="EMBL" id="VVB04722.1"/>
    </source>
</evidence>
<dbReference type="PANTHER" id="PTHR34146">
    <property type="entry name" value="POLYNUCLEOTIDYL TRANSFERASE, RIBONUCLEASE H-LIKE SUPERFAMILY PROTEIN-RELATED"/>
    <property type="match status" value="1"/>
</dbReference>
<evidence type="ECO:0008006" key="3">
    <source>
        <dbReference type="Google" id="ProtNLM"/>
    </source>
</evidence>
<dbReference type="Proteomes" id="UP000489600">
    <property type="component" value="Unassembled WGS sequence"/>
</dbReference>
<evidence type="ECO:0000313" key="2">
    <source>
        <dbReference type="Proteomes" id="UP000489600"/>
    </source>
</evidence>
<proteinExistence type="predicted"/>